<dbReference type="InterPro" id="IPR050767">
    <property type="entry name" value="Sel1_AlgK"/>
</dbReference>
<protein>
    <recommendedName>
        <fullName evidence="6">Beta-lactamase</fullName>
    </recommendedName>
</protein>
<dbReference type="SMART" id="SM00028">
    <property type="entry name" value="TPR"/>
    <property type="match status" value="6"/>
</dbReference>
<comment type="caution">
    <text evidence="4">The sequence shown here is derived from an EMBL/GenBank/DDBJ whole genome shotgun (WGS) entry which is preliminary data.</text>
</comment>
<dbReference type="InterPro" id="IPR006597">
    <property type="entry name" value="Sel1-like"/>
</dbReference>
<reference evidence="4 5" key="1">
    <citation type="submission" date="2024-04" db="EMBL/GenBank/DDBJ databases">
        <title>genome sequences of Mucor flavus KT1a and Helicostylum pulchrum KT1b strains isolation_sourced from the surface of a dry-aged beef.</title>
        <authorList>
            <person name="Toyotome T."/>
            <person name="Hosono M."/>
            <person name="Torimaru M."/>
            <person name="Fukuda K."/>
            <person name="Mikami N."/>
        </authorList>
    </citation>
    <scope>NUCLEOTIDE SEQUENCE [LARGE SCALE GENOMIC DNA]</scope>
    <source>
        <strain evidence="4 5">KT1b</strain>
    </source>
</reference>
<dbReference type="Pfam" id="PF08238">
    <property type="entry name" value="Sel1"/>
    <property type="match status" value="22"/>
</dbReference>
<evidence type="ECO:0000313" key="5">
    <source>
        <dbReference type="Proteomes" id="UP001476247"/>
    </source>
</evidence>
<sequence>MGANQSLPNKPQRRSSQSKYVLGKKSSSSISSQQQKSPSIIQHSSHIVSNRSSIGSTTLVNAATPVTPTTERSLKSVPLDAISEKRKGKLPADALNHLDTLSPMNNSAVMGRAGAGQHHKRIKSQNNHSRNSTGPRERYNSIFTASNISNHDGFQFSAVADSVITDMSRISFNSFMDNKSGEDNDYVMYVPDFEYPSRSETSSPSTDNVSTTQEILDLLTENLGYTYDILTDIFSSPRIRNNPDLQREAFNAAEVWSSRPDDVSAKICVARCKLCGWGTVKNPRQGFRELEQLAAKKNWEAYYYLAQCCSNGVEQAQEGFSTTTTTTGTTTKYNLIIQPVDQVLARSWYKKVINTPCDIESDRISYIIAQAKLLIAISRFDTDQLTRENLDESIGYIKDSATAGNRKSEFLLALLLRLGETTDPITYKEYYTRSSNKGYTPSQIELGLLLLREKSLEGISWLNKASNAGDAKAFYHLGTVYEFGTLTDVDFTLAFQNYQIAADNFGEVEAQFRLGFHYSTGTLGLKKDETKAISYLTKAADNHHKESQYVLGAMYRDGEVPAAAVCFEKGVGTPVDRAAATSLYNRSIAYPGIWLPAAQLSYATFLHKTGDFEKALVLYSLAAGIQTSVLNTVPASITTELTSKLRIALFYLDKKDTTTPYRPNEGFDMLMNIIKEDPNNGEFHYWVAVCYDEGVPGVVKSNESKAYEHFLISAKLDYTNSQFQVGHMLCQGNGVEADRLGAFDWLHAAAKKNHMEALYYVAVYYYHGSGGIARNLELAREYFKKSAELGKIESIVSYAQMCHEKVKENALPASELERFLQESIKWYKKAANQGHTTGLRELGHIYGYKKDFKVSAEYYDKAAKLNDALSTVLIGGYYEKGHGVKMNKETAMAYYRKAIELKQPTALFAIAELYDKLKTYDQAYHYYELVANDVRISKNSKSSKASRFKIALYSLNYDSFTLLNKATTTDAETTEAANIHQLLSEANIKIVSPSEAFNNLVKLATQGNFTEAYFWIAQCYKQGNGVSQDTNALLYWLKKAYSESSDMNAAMELASIYQHGLHGVPVDVPSAFKLFQICGERNIVVGQHQLGIIFWRGLEMIPINLGMAVIWFTRAARRGYSPSHWVLGQIALENGDLHIAIAWWETALKLNPAVPHLDGHVLTTTGDSEALIELGKIIQQRQQQEELLLEDGMGSVTMYSGSSHSSMRDEVESLSRVQQENNGLAIQCFGQAALMGNVQGMYLTAQAWHKDKDYPIALENYEKAASQGHVPSRIMCATYQIYGLGGKEINTVAGYEELLVCSKSDTDAYIQLGRCCERGLGTFQNLSKALEWYHRSIKTTNSSEAMFRVGQIYAQQQNESESMYWYQQAIDTDEHARAHFRIAFYYIQGILKGDQYFVGPDLSKAVHHFRSAAKKNDQDAMFELGQLLLTTKDETCALFSLDLQVEGLHWFEIAADQGSCDAQRELGNIYHSGRDGEQDQVYPVYSIGQDFEKAFDFFSLAAHLGDETSALFLGTYYEHGIYVPPNIELAETWYTVAVKLGLSNNGQEEAPAHLPLSHPSGWWPSQLCLARVLHQNEASQHTAYALFHTIYYCHAPEQHAAYLEMMLAQYELYGLGGVPVQEEQAVSKLIHLAEQGYTKAYFQVAQSYEQGVGVTKDLAKALSWYVALVHHPVLDQDSLDADDQEDIAHAYFCLAQYYRLGNVVAVDQEKSNTLYQIAAERGSKEAKIYLEHSFTSHDQ</sequence>
<feature type="region of interest" description="Disordered" evidence="3">
    <location>
        <begin position="114"/>
        <end position="137"/>
    </location>
</feature>
<feature type="compositionally biased region" description="Polar residues" evidence="3">
    <location>
        <begin position="124"/>
        <end position="134"/>
    </location>
</feature>
<evidence type="ECO:0000313" key="4">
    <source>
        <dbReference type="EMBL" id="GAA5794755.1"/>
    </source>
</evidence>
<feature type="region of interest" description="Disordered" evidence="3">
    <location>
        <begin position="1"/>
        <end position="47"/>
    </location>
</feature>
<evidence type="ECO:0000256" key="1">
    <source>
        <dbReference type="ARBA" id="ARBA00038101"/>
    </source>
</evidence>
<dbReference type="PROSITE" id="PS50005">
    <property type="entry name" value="TPR"/>
    <property type="match status" value="1"/>
</dbReference>
<feature type="repeat" description="TPR" evidence="2">
    <location>
        <begin position="1343"/>
        <end position="1376"/>
    </location>
</feature>
<dbReference type="Gene3D" id="1.25.40.10">
    <property type="entry name" value="Tetratricopeptide repeat domain"/>
    <property type="match status" value="9"/>
</dbReference>
<proteinExistence type="inferred from homology"/>
<evidence type="ECO:0000256" key="2">
    <source>
        <dbReference type="PROSITE-ProRule" id="PRU00339"/>
    </source>
</evidence>
<dbReference type="SMART" id="SM00671">
    <property type="entry name" value="SEL1"/>
    <property type="match status" value="27"/>
</dbReference>
<feature type="compositionally biased region" description="Polar residues" evidence="3">
    <location>
        <begin position="1"/>
        <end position="19"/>
    </location>
</feature>
<keyword evidence="2" id="KW-0802">TPR repeat</keyword>
<gene>
    <name evidence="4" type="ORF">HPULCUR_000101</name>
</gene>
<dbReference type="SUPFAM" id="SSF81901">
    <property type="entry name" value="HCP-like"/>
    <property type="match status" value="8"/>
</dbReference>
<feature type="compositionally biased region" description="Low complexity" evidence="3">
    <location>
        <begin position="24"/>
        <end position="47"/>
    </location>
</feature>
<evidence type="ECO:0000256" key="3">
    <source>
        <dbReference type="SAM" id="MobiDB-lite"/>
    </source>
</evidence>
<dbReference type="PANTHER" id="PTHR11102:SF160">
    <property type="entry name" value="ERAD-ASSOCIATED E3 UBIQUITIN-PROTEIN LIGASE COMPONENT HRD3"/>
    <property type="match status" value="1"/>
</dbReference>
<keyword evidence="5" id="KW-1185">Reference proteome</keyword>
<name>A0ABP9XK58_9FUNG</name>
<organism evidence="4 5">
    <name type="scientific">Helicostylum pulchrum</name>
    <dbReference type="NCBI Taxonomy" id="562976"/>
    <lineage>
        <taxon>Eukaryota</taxon>
        <taxon>Fungi</taxon>
        <taxon>Fungi incertae sedis</taxon>
        <taxon>Mucoromycota</taxon>
        <taxon>Mucoromycotina</taxon>
        <taxon>Mucoromycetes</taxon>
        <taxon>Mucorales</taxon>
        <taxon>Mucorineae</taxon>
        <taxon>Mucoraceae</taxon>
        <taxon>Helicostylum</taxon>
    </lineage>
</organism>
<accession>A0ABP9XK58</accession>
<dbReference type="PANTHER" id="PTHR11102">
    <property type="entry name" value="SEL-1-LIKE PROTEIN"/>
    <property type="match status" value="1"/>
</dbReference>
<dbReference type="Proteomes" id="UP001476247">
    <property type="component" value="Unassembled WGS sequence"/>
</dbReference>
<dbReference type="InterPro" id="IPR019734">
    <property type="entry name" value="TPR_rpt"/>
</dbReference>
<evidence type="ECO:0008006" key="6">
    <source>
        <dbReference type="Google" id="ProtNLM"/>
    </source>
</evidence>
<dbReference type="EMBL" id="BAABUJ010000004">
    <property type="protein sequence ID" value="GAA5794755.1"/>
    <property type="molecule type" value="Genomic_DNA"/>
</dbReference>
<comment type="similarity">
    <text evidence="1">Belongs to the sel-1 family.</text>
</comment>
<dbReference type="InterPro" id="IPR011990">
    <property type="entry name" value="TPR-like_helical_dom_sf"/>
</dbReference>